<keyword evidence="1" id="KW-0863">Zinc-finger</keyword>
<dbReference type="SMART" id="SM00343">
    <property type="entry name" value="ZnF_C2HC"/>
    <property type="match status" value="2"/>
</dbReference>
<feature type="region of interest" description="Disordered" evidence="2">
    <location>
        <begin position="323"/>
        <end position="427"/>
    </location>
</feature>
<feature type="domain" description="CCHC-type" evidence="3">
    <location>
        <begin position="254"/>
        <end position="269"/>
    </location>
</feature>
<dbReference type="SUPFAM" id="SSF57756">
    <property type="entry name" value="Retrovirus zinc finger-like domains"/>
    <property type="match status" value="1"/>
</dbReference>
<evidence type="ECO:0000256" key="2">
    <source>
        <dbReference type="SAM" id="MobiDB-lite"/>
    </source>
</evidence>
<organism evidence="4">
    <name type="scientific">Rhizopus microsporus var. microsporus</name>
    <dbReference type="NCBI Taxonomy" id="86635"/>
    <lineage>
        <taxon>Eukaryota</taxon>
        <taxon>Fungi</taxon>
        <taxon>Fungi incertae sedis</taxon>
        <taxon>Mucoromycota</taxon>
        <taxon>Mucoromycotina</taxon>
        <taxon>Mucoromycetes</taxon>
        <taxon>Mucorales</taxon>
        <taxon>Mucorineae</taxon>
        <taxon>Rhizopodaceae</taxon>
        <taxon>Rhizopus</taxon>
    </lineage>
</organism>
<gene>
    <name evidence="4" type="ORF">BCV72DRAFT_330136</name>
</gene>
<keyword evidence="1" id="KW-0862">Zinc</keyword>
<protein>
    <recommendedName>
        <fullName evidence="3">CCHC-type domain-containing protein</fullName>
    </recommendedName>
</protein>
<proteinExistence type="predicted"/>
<name>A0A1X0R199_RHIZD</name>
<evidence type="ECO:0000256" key="1">
    <source>
        <dbReference type="PROSITE-ProRule" id="PRU00047"/>
    </source>
</evidence>
<feature type="non-terminal residue" evidence="4">
    <location>
        <position position="1"/>
    </location>
</feature>
<dbReference type="PROSITE" id="PS50158">
    <property type="entry name" value="ZF_CCHC"/>
    <property type="match status" value="1"/>
</dbReference>
<feature type="compositionally biased region" description="Polar residues" evidence="2">
    <location>
        <begin position="328"/>
        <end position="350"/>
    </location>
</feature>
<evidence type="ECO:0000313" key="4">
    <source>
        <dbReference type="EMBL" id="ORE05766.1"/>
    </source>
</evidence>
<dbReference type="GO" id="GO:0003676">
    <property type="term" value="F:nucleic acid binding"/>
    <property type="evidence" value="ECO:0007669"/>
    <property type="project" value="InterPro"/>
</dbReference>
<dbReference type="Pfam" id="PF00098">
    <property type="entry name" value="zf-CCHC"/>
    <property type="match status" value="1"/>
</dbReference>
<dbReference type="EMBL" id="KV921937">
    <property type="protein sequence ID" value="ORE05766.1"/>
    <property type="molecule type" value="Genomic_DNA"/>
</dbReference>
<dbReference type="OrthoDB" id="2287167at2759"/>
<accession>A0A1X0R199</accession>
<dbReference type="InterPro" id="IPR001878">
    <property type="entry name" value="Znf_CCHC"/>
</dbReference>
<dbReference type="Gene3D" id="4.10.60.10">
    <property type="entry name" value="Zinc finger, CCHC-type"/>
    <property type="match status" value="1"/>
</dbReference>
<dbReference type="GO" id="GO:0008270">
    <property type="term" value="F:zinc ion binding"/>
    <property type="evidence" value="ECO:0007669"/>
    <property type="project" value="UniProtKB-KW"/>
</dbReference>
<dbReference type="VEuPathDB" id="FungiDB:BCV72DRAFT_330136"/>
<keyword evidence="1" id="KW-0479">Metal-binding</keyword>
<dbReference type="InterPro" id="IPR036875">
    <property type="entry name" value="Znf_CCHC_sf"/>
</dbReference>
<dbReference type="Proteomes" id="UP000242414">
    <property type="component" value="Unassembled WGS sequence"/>
</dbReference>
<feature type="compositionally biased region" description="Polar residues" evidence="2">
    <location>
        <begin position="402"/>
        <end position="414"/>
    </location>
</feature>
<sequence>SPASTKHESSASTRPTTSAELWRTFTAHAGGFRGANLTVFENTEAKAAVRVRNQNQLWVQSNEMNSAVFDLKQLSVLPADFYEALPNQYSSAVVAVPVRQGAINGGIIAFDSAESRITACSVGIAVGGFTVIGAPTLPPTSSIYPVSLEKLPLMRPDSLTPLLTEALSRYGTVLHVGLYRDPVSRLFFGKGYALIDTAPEDRTVLPLSHEIDLTNQRLIYASWRGMAPHCFYCHKPGYTKGNCSRLSQQRIKTCYSCGDPDHLIRECPKRNTATVGEKRIRYDNSLPDIPMSSSSLNLGSSPTQSSSALAAIVSAVSKFVHQSDIESSKMTASTQKNVARTRSKASTTIITAVIPEKDDDADDPDYVPSDDQSESDESDHDSDTMSIDSQERQDIEDDARLLQSNSTPGATPQSDGEAAHSSFSRRL</sequence>
<evidence type="ECO:0000259" key="3">
    <source>
        <dbReference type="PROSITE" id="PS50158"/>
    </source>
</evidence>
<feature type="compositionally biased region" description="Acidic residues" evidence="2">
    <location>
        <begin position="371"/>
        <end position="380"/>
    </location>
</feature>
<dbReference type="AlphaFoldDB" id="A0A1X0R199"/>
<reference evidence="4" key="1">
    <citation type="journal article" date="2016" name="Proc. Natl. Acad. Sci. U.S.A.">
        <title>Lipid metabolic changes in an early divergent fungus govern the establishment of a mutualistic symbiosis with endobacteria.</title>
        <authorList>
            <person name="Lastovetsky O.A."/>
            <person name="Gaspar M.L."/>
            <person name="Mondo S.J."/>
            <person name="LaButti K.M."/>
            <person name="Sandor L."/>
            <person name="Grigoriev I.V."/>
            <person name="Henry S.A."/>
            <person name="Pawlowska T.E."/>
        </authorList>
    </citation>
    <scope>NUCLEOTIDE SEQUENCE [LARGE SCALE GENOMIC DNA]</scope>
    <source>
        <strain evidence="4">ATCC 52814</strain>
    </source>
</reference>